<sequence length="34" mass="3891">MKEVKKMKTMSFLQPDPPDQKLTAFQPDPPDSTI</sequence>
<evidence type="ECO:0000256" key="1">
    <source>
        <dbReference type="SAM" id="MobiDB-lite"/>
    </source>
</evidence>
<name>A0AAJ1TFE3_9BACL</name>
<comment type="caution">
    <text evidence="2">The sequence shown here is derived from an EMBL/GenBank/DDBJ whole genome shotgun (WGS) entry which is preliminary data.</text>
</comment>
<evidence type="ECO:0000313" key="3">
    <source>
        <dbReference type="Proteomes" id="UP001238450"/>
    </source>
</evidence>
<evidence type="ECO:0000313" key="2">
    <source>
        <dbReference type="EMBL" id="MDQ0417935.1"/>
    </source>
</evidence>
<gene>
    <name evidence="2" type="ORF">J2Z48_002119</name>
</gene>
<organism evidence="2 3">
    <name type="scientific">Croceifilum oryzae</name>
    <dbReference type="NCBI Taxonomy" id="1553429"/>
    <lineage>
        <taxon>Bacteria</taxon>
        <taxon>Bacillati</taxon>
        <taxon>Bacillota</taxon>
        <taxon>Bacilli</taxon>
        <taxon>Bacillales</taxon>
        <taxon>Thermoactinomycetaceae</taxon>
        <taxon>Croceifilum</taxon>
    </lineage>
</organism>
<reference evidence="2 3" key="1">
    <citation type="submission" date="2023-07" db="EMBL/GenBank/DDBJ databases">
        <title>Genomic Encyclopedia of Type Strains, Phase IV (KMG-IV): sequencing the most valuable type-strain genomes for metagenomic binning, comparative biology and taxonomic classification.</title>
        <authorList>
            <person name="Goeker M."/>
        </authorList>
    </citation>
    <scope>NUCLEOTIDE SEQUENCE [LARGE SCALE GENOMIC DNA]</scope>
    <source>
        <strain evidence="2 3">DSM 46876</strain>
    </source>
</reference>
<accession>A0AAJ1TFE3</accession>
<feature type="region of interest" description="Disordered" evidence="1">
    <location>
        <begin position="1"/>
        <end position="34"/>
    </location>
</feature>
<proteinExistence type="predicted"/>
<keyword evidence="3" id="KW-1185">Reference proteome</keyword>
<dbReference type="EMBL" id="JAUSUV010000008">
    <property type="protein sequence ID" value="MDQ0417935.1"/>
    <property type="molecule type" value="Genomic_DNA"/>
</dbReference>
<dbReference type="AlphaFoldDB" id="A0AAJ1TFE3"/>
<protein>
    <submittedName>
        <fullName evidence="2">Uncharacterized protein</fullName>
    </submittedName>
</protein>
<dbReference type="Proteomes" id="UP001238450">
    <property type="component" value="Unassembled WGS sequence"/>
</dbReference>